<gene>
    <name evidence="11" type="ORF">MOV92_01550</name>
</gene>
<comment type="catalytic activity">
    <reaction evidence="8 9">
        <text>hydroxymethylbilane = uroporphyrinogen III + H2O</text>
        <dbReference type="Rhea" id="RHEA:18965"/>
        <dbReference type="ChEBI" id="CHEBI:15377"/>
        <dbReference type="ChEBI" id="CHEBI:57308"/>
        <dbReference type="ChEBI" id="CHEBI:57845"/>
        <dbReference type="EC" id="4.2.1.75"/>
    </reaction>
</comment>
<evidence type="ECO:0000256" key="1">
    <source>
        <dbReference type="ARBA" id="ARBA00004772"/>
    </source>
</evidence>
<dbReference type="Proteomes" id="UP000829194">
    <property type="component" value="Chromosome"/>
</dbReference>
<evidence type="ECO:0000256" key="8">
    <source>
        <dbReference type="ARBA" id="ARBA00048617"/>
    </source>
</evidence>
<evidence type="ECO:0000256" key="6">
    <source>
        <dbReference type="ARBA" id="ARBA00037589"/>
    </source>
</evidence>
<proteinExistence type="inferred from homology"/>
<dbReference type="InterPro" id="IPR039793">
    <property type="entry name" value="UROS/Hem4"/>
</dbReference>
<evidence type="ECO:0000256" key="4">
    <source>
        <dbReference type="ARBA" id="ARBA00023239"/>
    </source>
</evidence>
<evidence type="ECO:0000259" key="10">
    <source>
        <dbReference type="Pfam" id="PF02602"/>
    </source>
</evidence>
<evidence type="ECO:0000313" key="12">
    <source>
        <dbReference type="Proteomes" id="UP000829194"/>
    </source>
</evidence>
<comment type="similarity">
    <text evidence="2 9">Belongs to the uroporphyrinogen-III synthase family.</text>
</comment>
<dbReference type="InterPro" id="IPR003754">
    <property type="entry name" value="4pyrrol_synth_uPrphyn_synth"/>
</dbReference>
<feature type="domain" description="Tetrapyrrole biosynthesis uroporphyrinogen III synthase" evidence="10">
    <location>
        <begin position="29"/>
        <end position="260"/>
    </location>
</feature>
<evidence type="ECO:0000256" key="2">
    <source>
        <dbReference type="ARBA" id="ARBA00008133"/>
    </source>
</evidence>
<dbReference type="EMBL" id="CP093547">
    <property type="protein sequence ID" value="UNP30000.1"/>
    <property type="molecule type" value="Genomic_DNA"/>
</dbReference>
<protein>
    <recommendedName>
        <fullName evidence="7 9">Uroporphyrinogen-III synthase</fullName>
        <ecNumber evidence="3 9">4.2.1.75</ecNumber>
    </recommendedName>
</protein>
<keyword evidence="12" id="KW-1185">Reference proteome</keyword>
<dbReference type="CDD" id="cd06578">
    <property type="entry name" value="HemD"/>
    <property type="match status" value="1"/>
</dbReference>
<comment type="pathway">
    <text evidence="1 9">Porphyrin-containing compound metabolism; protoporphyrin-IX biosynthesis; coproporphyrinogen-III from 5-aminolevulinate: step 3/4.</text>
</comment>
<dbReference type="PANTHER" id="PTHR38042:SF1">
    <property type="entry name" value="UROPORPHYRINOGEN-III SYNTHASE, CHLOROPLASTIC"/>
    <property type="match status" value="1"/>
</dbReference>
<evidence type="ECO:0000256" key="7">
    <source>
        <dbReference type="ARBA" id="ARBA00040167"/>
    </source>
</evidence>
<accession>A0ABY3XDH4</accession>
<dbReference type="Gene3D" id="3.40.50.10090">
    <property type="match status" value="2"/>
</dbReference>
<dbReference type="Pfam" id="PF02602">
    <property type="entry name" value="HEM4"/>
    <property type="match status" value="1"/>
</dbReference>
<dbReference type="RefSeq" id="WP_057945193.1">
    <property type="nucleotide sequence ID" value="NZ_CP011131.1"/>
</dbReference>
<organism evidence="11 12">
    <name type="scientific">Lysobacter gummosus</name>
    <dbReference type="NCBI Taxonomy" id="262324"/>
    <lineage>
        <taxon>Bacteria</taxon>
        <taxon>Pseudomonadati</taxon>
        <taxon>Pseudomonadota</taxon>
        <taxon>Gammaproteobacteria</taxon>
        <taxon>Lysobacterales</taxon>
        <taxon>Lysobacteraceae</taxon>
        <taxon>Lysobacter</taxon>
    </lineage>
</organism>
<name>A0ABY3XDH4_9GAMM</name>
<dbReference type="InterPro" id="IPR036108">
    <property type="entry name" value="4pyrrol_syn_uPrphyn_synt_sf"/>
</dbReference>
<keyword evidence="5 9" id="KW-0627">Porphyrin biosynthesis</keyword>
<evidence type="ECO:0000256" key="3">
    <source>
        <dbReference type="ARBA" id="ARBA00013109"/>
    </source>
</evidence>
<evidence type="ECO:0000313" key="11">
    <source>
        <dbReference type="EMBL" id="UNP30000.1"/>
    </source>
</evidence>
<dbReference type="EC" id="4.2.1.75" evidence="3 9"/>
<evidence type="ECO:0000256" key="9">
    <source>
        <dbReference type="RuleBase" id="RU366031"/>
    </source>
</evidence>
<evidence type="ECO:0000256" key="5">
    <source>
        <dbReference type="ARBA" id="ARBA00023244"/>
    </source>
</evidence>
<dbReference type="PANTHER" id="PTHR38042">
    <property type="entry name" value="UROPORPHYRINOGEN-III SYNTHASE, CHLOROPLASTIC"/>
    <property type="match status" value="1"/>
</dbReference>
<keyword evidence="4 9" id="KW-0456">Lyase</keyword>
<reference evidence="11 12" key="1">
    <citation type="submission" date="2022-03" db="EMBL/GenBank/DDBJ databases">
        <title>Complete genome sequence of Lysobacter capsici VKM B-2533 and Lysobacter gummosus 10.1.1, promising sources of lytic agents.</title>
        <authorList>
            <person name="Tarlachkov S.V."/>
            <person name="Kudryakova I.V."/>
            <person name="Afoshin A.S."/>
            <person name="Leontyevskaya E.A."/>
            <person name="Leontyevskaya N.V."/>
        </authorList>
    </citation>
    <scope>NUCLEOTIDE SEQUENCE [LARGE SCALE GENOMIC DNA]</scope>
    <source>
        <strain evidence="11 12">10.1.1</strain>
    </source>
</reference>
<dbReference type="GO" id="GO:0004852">
    <property type="term" value="F:uroporphyrinogen-III synthase activity"/>
    <property type="evidence" value="ECO:0007669"/>
    <property type="project" value="UniProtKB-EC"/>
</dbReference>
<comment type="function">
    <text evidence="6 9">Catalyzes cyclization of the linear tetrapyrrole, hydroxymethylbilane, to the macrocyclic uroporphyrinogen III.</text>
</comment>
<sequence>MSREPLRPPRWYVISLRPSDEHEDLRHIVSQYGGALIALSPWSIRTRNTQDARDALAAALQAPHVVVTSPNAVRALRDLLAHQHPHAHTHAHAWPALPLPGQAWYAVGAATAAALREFGIAEAIAPERMDSEGLLALPQLQRFDGAALGLLTAPGGRGVLAPALQARGARVLRADIYVREPATLALGEVARLIALDAPAVLALSSAEALQRVLAQLPAAALERLRGVRVSAASPRLAGLAREMGFSDIGVAAGPGAAQLLAGYGDALGG</sequence>
<dbReference type="SUPFAM" id="SSF69618">
    <property type="entry name" value="HemD-like"/>
    <property type="match status" value="1"/>
</dbReference>